<keyword evidence="5 7" id="KW-0472">Membrane</keyword>
<dbReference type="OrthoDB" id="10262656at2759"/>
<evidence type="ECO:0000256" key="6">
    <source>
        <dbReference type="SAM" id="MobiDB-lite"/>
    </source>
</evidence>
<feature type="transmembrane region" description="Helical" evidence="7">
    <location>
        <begin position="391"/>
        <end position="410"/>
    </location>
</feature>
<dbReference type="EMBL" id="JAGPNK010000011">
    <property type="protein sequence ID" value="KAH7311539.1"/>
    <property type="molecule type" value="Genomic_DNA"/>
</dbReference>
<gene>
    <name evidence="9" type="ORF">B0I35DRAFT_357450</name>
</gene>
<evidence type="ECO:0000256" key="3">
    <source>
        <dbReference type="ARBA" id="ARBA00022692"/>
    </source>
</evidence>
<evidence type="ECO:0000256" key="4">
    <source>
        <dbReference type="ARBA" id="ARBA00022989"/>
    </source>
</evidence>
<comment type="subcellular location">
    <subcellularLocation>
        <location evidence="1">Membrane</location>
        <topology evidence="1">Multi-pass membrane protein</topology>
    </subcellularLocation>
</comment>
<feature type="transmembrane region" description="Helical" evidence="7">
    <location>
        <begin position="241"/>
        <end position="263"/>
    </location>
</feature>
<dbReference type="Gene3D" id="1.20.1250.20">
    <property type="entry name" value="MFS general substrate transporter like domains"/>
    <property type="match status" value="1"/>
</dbReference>
<dbReference type="PANTHER" id="PTHR23504:SF6">
    <property type="entry name" value="MULTIDRUG TRANSPORTER, PUTATIVE (AFU_ORTHOLOGUE AFUA_4G08740)-RELATED"/>
    <property type="match status" value="1"/>
</dbReference>
<keyword evidence="4 7" id="KW-1133">Transmembrane helix</keyword>
<proteinExistence type="predicted"/>
<evidence type="ECO:0000256" key="2">
    <source>
        <dbReference type="ARBA" id="ARBA00022448"/>
    </source>
</evidence>
<dbReference type="GO" id="GO:0016020">
    <property type="term" value="C:membrane"/>
    <property type="evidence" value="ECO:0007669"/>
    <property type="project" value="UniProtKB-SubCell"/>
</dbReference>
<feature type="transmembrane region" description="Helical" evidence="7">
    <location>
        <begin position="448"/>
        <end position="468"/>
    </location>
</feature>
<evidence type="ECO:0000256" key="5">
    <source>
        <dbReference type="ARBA" id="ARBA00023136"/>
    </source>
</evidence>
<dbReference type="InterPro" id="IPR001958">
    <property type="entry name" value="Tet-R_TetA/multi-R_MdtG-like"/>
</dbReference>
<dbReference type="InterPro" id="IPR036259">
    <property type="entry name" value="MFS_trans_sf"/>
</dbReference>
<keyword evidence="10" id="KW-1185">Reference proteome</keyword>
<dbReference type="PRINTS" id="PR01035">
    <property type="entry name" value="TCRTETA"/>
</dbReference>
<feature type="transmembrane region" description="Helical" evidence="7">
    <location>
        <begin position="422"/>
        <end position="442"/>
    </location>
</feature>
<feature type="transmembrane region" description="Helical" evidence="7">
    <location>
        <begin position="130"/>
        <end position="149"/>
    </location>
</feature>
<organism evidence="9 10">
    <name type="scientific">Stachybotrys elegans</name>
    <dbReference type="NCBI Taxonomy" id="80388"/>
    <lineage>
        <taxon>Eukaryota</taxon>
        <taxon>Fungi</taxon>
        <taxon>Dikarya</taxon>
        <taxon>Ascomycota</taxon>
        <taxon>Pezizomycotina</taxon>
        <taxon>Sordariomycetes</taxon>
        <taxon>Hypocreomycetidae</taxon>
        <taxon>Hypocreales</taxon>
        <taxon>Stachybotryaceae</taxon>
        <taxon>Stachybotrys</taxon>
    </lineage>
</organism>
<reference evidence="9" key="1">
    <citation type="journal article" date="2021" name="Nat. Commun.">
        <title>Genetic determinants of endophytism in the Arabidopsis root mycobiome.</title>
        <authorList>
            <person name="Mesny F."/>
            <person name="Miyauchi S."/>
            <person name="Thiergart T."/>
            <person name="Pickel B."/>
            <person name="Atanasova L."/>
            <person name="Karlsson M."/>
            <person name="Huettel B."/>
            <person name="Barry K.W."/>
            <person name="Haridas S."/>
            <person name="Chen C."/>
            <person name="Bauer D."/>
            <person name="Andreopoulos W."/>
            <person name="Pangilinan J."/>
            <person name="LaButti K."/>
            <person name="Riley R."/>
            <person name="Lipzen A."/>
            <person name="Clum A."/>
            <person name="Drula E."/>
            <person name="Henrissat B."/>
            <person name="Kohler A."/>
            <person name="Grigoriev I.V."/>
            <person name="Martin F.M."/>
            <person name="Hacquard S."/>
        </authorList>
    </citation>
    <scope>NUCLEOTIDE SEQUENCE</scope>
    <source>
        <strain evidence="9">MPI-CAGE-CH-0235</strain>
    </source>
</reference>
<evidence type="ECO:0000256" key="1">
    <source>
        <dbReference type="ARBA" id="ARBA00004141"/>
    </source>
</evidence>
<accession>A0A8K0SJT5</accession>
<dbReference type="PANTHER" id="PTHR23504">
    <property type="entry name" value="MAJOR FACILITATOR SUPERFAMILY DOMAIN-CONTAINING PROTEIN 10"/>
    <property type="match status" value="1"/>
</dbReference>
<feature type="region of interest" description="Disordered" evidence="6">
    <location>
        <begin position="1"/>
        <end position="45"/>
    </location>
</feature>
<feature type="transmembrane region" description="Helical" evidence="7">
    <location>
        <begin position="489"/>
        <end position="514"/>
    </location>
</feature>
<feature type="transmembrane region" description="Helical" evidence="7">
    <location>
        <begin position="520"/>
        <end position="540"/>
    </location>
</feature>
<dbReference type="SUPFAM" id="SSF103473">
    <property type="entry name" value="MFS general substrate transporter"/>
    <property type="match status" value="1"/>
</dbReference>
<dbReference type="Pfam" id="PF07690">
    <property type="entry name" value="MFS_1"/>
    <property type="match status" value="1"/>
</dbReference>
<evidence type="ECO:0000313" key="9">
    <source>
        <dbReference type="EMBL" id="KAH7311539.1"/>
    </source>
</evidence>
<dbReference type="PROSITE" id="PS50850">
    <property type="entry name" value="MFS"/>
    <property type="match status" value="1"/>
</dbReference>
<keyword evidence="2" id="KW-0813">Transport</keyword>
<feature type="transmembrane region" description="Helical" evidence="7">
    <location>
        <begin position="187"/>
        <end position="211"/>
    </location>
</feature>
<evidence type="ECO:0000259" key="8">
    <source>
        <dbReference type="PROSITE" id="PS50850"/>
    </source>
</evidence>
<feature type="transmembrane region" description="Helical" evidence="7">
    <location>
        <begin position="347"/>
        <end position="366"/>
    </location>
</feature>
<keyword evidence="3 7" id="KW-0812">Transmembrane</keyword>
<evidence type="ECO:0000256" key="7">
    <source>
        <dbReference type="SAM" id="Phobius"/>
    </source>
</evidence>
<protein>
    <submittedName>
        <fullName evidence="9">Major facilitator superfamily domain-containing protein</fullName>
    </submittedName>
</protein>
<dbReference type="InterPro" id="IPR011701">
    <property type="entry name" value="MFS"/>
</dbReference>
<evidence type="ECO:0000313" key="10">
    <source>
        <dbReference type="Proteomes" id="UP000813444"/>
    </source>
</evidence>
<feature type="domain" description="Major facilitator superfamily (MFS) profile" evidence="8">
    <location>
        <begin position="56"/>
        <end position="547"/>
    </location>
</feature>
<dbReference type="GO" id="GO:0022857">
    <property type="term" value="F:transmembrane transporter activity"/>
    <property type="evidence" value="ECO:0007669"/>
    <property type="project" value="InterPro"/>
</dbReference>
<dbReference type="InterPro" id="IPR020846">
    <property type="entry name" value="MFS_dom"/>
</dbReference>
<dbReference type="Proteomes" id="UP000813444">
    <property type="component" value="Unassembled WGS sequence"/>
</dbReference>
<name>A0A8K0SJT5_9HYPO</name>
<comment type="caution">
    <text evidence="9">The sequence shown here is derived from an EMBL/GenBank/DDBJ whole genome shotgun (WGS) entry which is preliminary data.</text>
</comment>
<sequence length="549" mass="59424">MHRSGRTKPDDASTSSETAPLLGHENPTPTPAHHVTSPPPAEPRAITWASLPRKDQLAVIVFARLAEPLCERSLTSYLFHQLEWFDPTLDAPEIARQAGYLTAAFAAAQCLTSMWWGHAADHPRVGRKRVLIFGLVGSALSTLGMGFATSWYMAVFFRFSAGALNGNIGVLRTMVSEIVVGRRYQARAFLLLPMCFNVGVIIGPLIGGILADPTNSLPNVFGPGSLLGGAHGVAWLEKFPYALPNLFFSAVLGAAAFAIFLGLDETHPQLVNRPDYGRSLGRWTVGRLSGKQTWTKDYGPLPRDPLLCEAGHPSEEEAPATQLKVESKPSLRDIVTRNVILTMAQRFLLALHISAFNSIFFSLLPAPKGDRHSFDLPFRFSGGLGLSSQKIGFANTIIGMIGLPLQLLLYPRLISSIGVKNSYRAFLPLSIVAYFLLPYLVLLPDDPALIWTCLSFVLVLQVTSRTFVGPATIMLVNDSAPSPNLRGTVHGVASSVSSAARIVGPTVGGLILGWGLSHNMVALPLWLLAILATINWVVVLRIKDVGSFK</sequence>
<feature type="transmembrane region" description="Helical" evidence="7">
    <location>
        <begin position="155"/>
        <end position="175"/>
    </location>
</feature>
<dbReference type="AlphaFoldDB" id="A0A8K0SJT5"/>